<evidence type="ECO:0000313" key="1">
    <source>
        <dbReference type="EMBL" id="ARN78008.1"/>
    </source>
</evidence>
<dbReference type="OrthoDB" id="9767214at2"/>
<sequence length="589" mass="68344">MTRYLLLLFALTLFSCGKEESSDVFIPAGGDEGKEFITPFEKGNGNQTATYEETISFYQRLADNFSTVKIEEIGITDSGKPLHLITYSKNAVDWEQPYEDRIKILVNNGIHPGESDGIDATMMLIRDLAAGKINAPENLIFSTIAIYNVGGSLNRNSTSRTNQNGPESYGFRGNARNFDLNRDFIKADTRNAFAFYEVFHKTYPDLFIDNHVSNGADYQYVLTHLFSQHSKMPNPAGKYIKNKLQPQLEERLKKRDWDITPYVNVFGRTPDSGFSQFMDHPRYSTGYTSLWNTLGLMVETHMLKPYKDRVEGTRVLMEEMIALGTQNMEQIKKVRIASLNKDKQLKRYPFNYVLDTTKVDSLDFKGFEGIISKNDVTGNDLLTYDRTQPFTKKVPYFNYFKASDSIKIPDYYIVPAGQWEVIDRLRANKVQMEVVGKDSTLKVNSYKIKSYQTSRNAYEGHYPQNSVEVKEMVERLRFRESDILITTRQPAIRYIVETLEPQMADSFFKWNFFDTILQQKEGFSTYVFEQTAKELLKQSESLKIEFDSLKKADKEFARSSYRQLEWLHKRSPNYEKAHLSYPIYRYFKN</sequence>
<dbReference type="AlphaFoldDB" id="A0A1W6MK70"/>
<dbReference type="SUPFAM" id="SSF53187">
    <property type="entry name" value="Zn-dependent exopeptidases"/>
    <property type="match status" value="1"/>
</dbReference>
<dbReference type="PROSITE" id="PS51257">
    <property type="entry name" value="PROKAR_LIPOPROTEIN"/>
    <property type="match status" value="1"/>
</dbReference>
<dbReference type="Gene3D" id="3.40.630.10">
    <property type="entry name" value="Zn peptidases"/>
    <property type="match status" value="1"/>
</dbReference>
<protein>
    <submittedName>
        <fullName evidence="1">Uncharacterized protein</fullName>
    </submittedName>
</protein>
<dbReference type="RefSeq" id="WP_085766802.1">
    <property type="nucleotide sequence ID" value="NZ_CP019344.1"/>
</dbReference>
<dbReference type="Proteomes" id="UP000193431">
    <property type="component" value="Chromosome"/>
</dbReference>
<gene>
    <name evidence="1" type="ORF">BST97_08345</name>
</gene>
<evidence type="ECO:0000313" key="2">
    <source>
        <dbReference type="Proteomes" id="UP000193431"/>
    </source>
</evidence>
<dbReference type="EMBL" id="CP019344">
    <property type="protein sequence ID" value="ARN78008.1"/>
    <property type="molecule type" value="Genomic_DNA"/>
</dbReference>
<proteinExistence type="predicted"/>
<dbReference type="CDD" id="cd06241">
    <property type="entry name" value="M14-like"/>
    <property type="match status" value="1"/>
</dbReference>
<keyword evidence="2" id="KW-1185">Reference proteome</keyword>
<dbReference type="STRING" id="331648.BST97_08345"/>
<name>A0A1W6MK70_9FLAO</name>
<accession>A0A1W6MK70</accession>
<reference evidence="1 2" key="1">
    <citation type="submission" date="2016-11" db="EMBL/GenBank/DDBJ databases">
        <title>Trade-off between light-utilization and light-protection in marine flavobacteria.</title>
        <authorList>
            <person name="Kumagai Y."/>
        </authorList>
    </citation>
    <scope>NUCLEOTIDE SEQUENCE [LARGE SCALE GENOMIC DNA]</scope>
    <source>
        <strain evidence="1 2">JCM 13191</strain>
    </source>
</reference>
<organism evidence="1 2">
    <name type="scientific">Nonlabens spongiae</name>
    <dbReference type="NCBI Taxonomy" id="331648"/>
    <lineage>
        <taxon>Bacteria</taxon>
        <taxon>Pseudomonadati</taxon>
        <taxon>Bacteroidota</taxon>
        <taxon>Flavobacteriia</taxon>
        <taxon>Flavobacteriales</taxon>
        <taxon>Flavobacteriaceae</taxon>
        <taxon>Nonlabens</taxon>
    </lineage>
</organism>